<feature type="region of interest" description="Disordered" evidence="2">
    <location>
        <begin position="1"/>
        <end position="30"/>
    </location>
</feature>
<dbReference type="AlphaFoldDB" id="A0A8J3Q4I0"/>
<dbReference type="PANTHER" id="PTHR34297:SF3">
    <property type="entry name" value="ALKALINE SHOCK PROTEIN 23"/>
    <property type="match status" value="1"/>
</dbReference>
<sequence>MTQTMDRLSAQSAERGAEDKPRHDRLTTDDGKISVAQGVVQKIAGLACREVSGVYSMGSGTARAFGAIRERIPGSSGPNVAQGVGVEVGETQAAIDLDIVVDYGSNIAELGRGVQRNVKQSIERMTGLEVVEVNVNVDDVHLPDTGEDERSPARVS</sequence>
<organism evidence="3 4">
    <name type="scientific">Rhizocola hellebori</name>
    <dbReference type="NCBI Taxonomy" id="1392758"/>
    <lineage>
        <taxon>Bacteria</taxon>
        <taxon>Bacillati</taxon>
        <taxon>Actinomycetota</taxon>
        <taxon>Actinomycetes</taxon>
        <taxon>Micromonosporales</taxon>
        <taxon>Micromonosporaceae</taxon>
        <taxon>Rhizocola</taxon>
    </lineage>
</organism>
<proteinExistence type="inferred from homology"/>
<protein>
    <submittedName>
        <fullName evidence="3">Stress protein</fullName>
    </submittedName>
</protein>
<evidence type="ECO:0000256" key="1">
    <source>
        <dbReference type="ARBA" id="ARBA00005721"/>
    </source>
</evidence>
<comment type="similarity">
    <text evidence="1">Belongs to the asp23 family.</text>
</comment>
<keyword evidence="4" id="KW-1185">Reference proteome</keyword>
<evidence type="ECO:0000313" key="3">
    <source>
        <dbReference type="EMBL" id="GIH03095.1"/>
    </source>
</evidence>
<evidence type="ECO:0000256" key="2">
    <source>
        <dbReference type="SAM" id="MobiDB-lite"/>
    </source>
</evidence>
<dbReference type="Proteomes" id="UP000612899">
    <property type="component" value="Unassembled WGS sequence"/>
</dbReference>
<dbReference type="RefSeq" id="WP_203907011.1">
    <property type="nucleotide sequence ID" value="NZ_BONY01000005.1"/>
</dbReference>
<evidence type="ECO:0000313" key="4">
    <source>
        <dbReference type="Proteomes" id="UP000612899"/>
    </source>
</evidence>
<accession>A0A8J3Q4I0</accession>
<dbReference type="InterPro" id="IPR005531">
    <property type="entry name" value="Asp23"/>
</dbReference>
<reference evidence="3" key="1">
    <citation type="submission" date="2021-01" db="EMBL/GenBank/DDBJ databases">
        <title>Whole genome shotgun sequence of Rhizocola hellebori NBRC 109834.</title>
        <authorList>
            <person name="Komaki H."/>
            <person name="Tamura T."/>
        </authorList>
    </citation>
    <scope>NUCLEOTIDE SEQUENCE</scope>
    <source>
        <strain evidence="3">NBRC 109834</strain>
    </source>
</reference>
<gene>
    <name evidence="3" type="ORF">Rhe02_11620</name>
</gene>
<feature type="compositionally biased region" description="Polar residues" evidence="2">
    <location>
        <begin position="1"/>
        <end position="12"/>
    </location>
</feature>
<dbReference type="PANTHER" id="PTHR34297">
    <property type="entry name" value="HYPOTHETICAL CYTOSOLIC PROTEIN-RELATED"/>
    <property type="match status" value="1"/>
</dbReference>
<dbReference type="EMBL" id="BONY01000005">
    <property type="protein sequence ID" value="GIH03095.1"/>
    <property type="molecule type" value="Genomic_DNA"/>
</dbReference>
<dbReference type="Pfam" id="PF03780">
    <property type="entry name" value="Asp23"/>
    <property type="match status" value="1"/>
</dbReference>
<name>A0A8J3Q4I0_9ACTN</name>
<comment type="caution">
    <text evidence="3">The sequence shown here is derived from an EMBL/GenBank/DDBJ whole genome shotgun (WGS) entry which is preliminary data.</text>
</comment>
<feature type="compositionally biased region" description="Basic and acidic residues" evidence="2">
    <location>
        <begin position="15"/>
        <end position="30"/>
    </location>
</feature>